<dbReference type="RefSeq" id="WP_085790885.1">
    <property type="nucleotide sequence ID" value="NZ_FWFK01000002.1"/>
</dbReference>
<dbReference type="InterPro" id="IPR006837">
    <property type="entry name" value="Divergent_DAC"/>
</dbReference>
<keyword evidence="2" id="KW-0732">Signal</keyword>
<reference evidence="3 4" key="1">
    <citation type="submission" date="2017-03" db="EMBL/GenBank/DDBJ databases">
        <authorList>
            <person name="Afonso C.L."/>
            <person name="Miller P.J."/>
            <person name="Scott M.A."/>
            <person name="Spackman E."/>
            <person name="Goraichik I."/>
            <person name="Dimitrov K.M."/>
            <person name="Suarez D.L."/>
            <person name="Swayne D.E."/>
        </authorList>
    </citation>
    <scope>NUCLEOTIDE SEQUENCE [LARGE SCALE GENOMIC DNA]</scope>
    <source>
        <strain evidence="3 4">CECT 8625</strain>
    </source>
</reference>
<sequence length="600" mass="60206">MAKGFLSGAALGLVASVAAAGALSVVVGFPEGHRPMAGAPDTGTTPSPGVGRETSDDRAEAPGEAPAEGVAADTAGTDAPAETTTETSQTAAPPPEPEVAVAPETETQTDADADTNGAETTAEASVDPAESEDTPEDAETTEPAVDAENATASDTNPEPREPARRPGDEAPVAVSEEAARLDAPASEERAAPAVDAASPAARPEAAQDSDALAAPDAPDEAGEVAVADDAPVAPPPPSDGPAAPAREALPDIATEPAQPPAPDVPSEESGLVAEIPDDGATPDERIAALPQTDGADTPEADQSDSDTATEDAPATDDAAEDTADAATEDETDGGPAIGERAGSFTQRENAVPVRRPGAEPEAAASDTGTAEDADAPPIQRYAAPAVEAGDRPLLSVVLIDDGAGPLGPDALDAFPFPVTFAVDPGLPDVEERMSGYRARGFEVMALAGMPEAGTPADAEVAIEAALSALPEAVGVLERPGSTLQGSRAVSDQVAEILSSSGHGLLMAPDGLNTGQQLAARAGVPSATIFRDFDGEGQDPTVQRRFLDQAAFRAGQEGAVVMLGRLRADTISALLLWSLQDRADEVALVPASQVLRRGASG</sequence>
<dbReference type="OrthoDB" id="7658418at2"/>
<accession>A0A1X6YQ37</accession>
<protein>
    <submittedName>
        <fullName evidence="3">Divergent polysaccharide deacetylase</fullName>
    </submittedName>
</protein>
<evidence type="ECO:0000256" key="1">
    <source>
        <dbReference type="SAM" id="MobiDB-lite"/>
    </source>
</evidence>
<name>A0A1X6YQ37_9RHOB</name>
<dbReference type="Gene3D" id="3.20.20.370">
    <property type="entry name" value="Glycoside hydrolase/deacetylase"/>
    <property type="match status" value="1"/>
</dbReference>
<feature type="compositionally biased region" description="Low complexity" evidence="1">
    <location>
        <begin position="62"/>
        <end position="72"/>
    </location>
</feature>
<dbReference type="SUPFAM" id="SSF88713">
    <property type="entry name" value="Glycoside hydrolase/deacetylase"/>
    <property type="match status" value="1"/>
</dbReference>
<feature type="compositionally biased region" description="Low complexity" evidence="1">
    <location>
        <begin position="79"/>
        <end position="91"/>
    </location>
</feature>
<organism evidence="3 4">
    <name type="scientific">Roseivivax jejudonensis</name>
    <dbReference type="NCBI Taxonomy" id="1529041"/>
    <lineage>
        <taxon>Bacteria</taxon>
        <taxon>Pseudomonadati</taxon>
        <taxon>Pseudomonadota</taxon>
        <taxon>Alphaproteobacteria</taxon>
        <taxon>Rhodobacterales</taxon>
        <taxon>Roseobacteraceae</taxon>
        <taxon>Roseivivax</taxon>
    </lineage>
</organism>
<feature type="chain" id="PRO_5013185748" evidence="2">
    <location>
        <begin position="21"/>
        <end position="600"/>
    </location>
</feature>
<keyword evidence="4" id="KW-1185">Reference proteome</keyword>
<dbReference type="EMBL" id="FWFK01000002">
    <property type="protein sequence ID" value="SLN27338.1"/>
    <property type="molecule type" value="Genomic_DNA"/>
</dbReference>
<feature type="compositionally biased region" description="Low complexity" evidence="1">
    <location>
        <begin position="191"/>
        <end position="216"/>
    </location>
</feature>
<dbReference type="AlphaFoldDB" id="A0A1X6YQ37"/>
<feature type="signal peptide" evidence="2">
    <location>
        <begin position="1"/>
        <end position="20"/>
    </location>
</feature>
<dbReference type="CDD" id="cd10936">
    <property type="entry name" value="CE4_DAC2"/>
    <property type="match status" value="1"/>
</dbReference>
<gene>
    <name evidence="3" type="ORF">ROJ8625_01121</name>
</gene>
<dbReference type="InterPro" id="IPR011330">
    <property type="entry name" value="Glyco_hydro/deAcase_b/a-brl"/>
</dbReference>
<feature type="compositionally biased region" description="Acidic residues" evidence="1">
    <location>
        <begin position="129"/>
        <end position="140"/>
    </location>
</feature>
<dbReference type="Proteomes" id="UP000193570">
    <property type="component" value="Unassembled WGS sequence"/>
</dbReference>
<feature type="region of interest" description="Disordered" evidence="1">
    <location>
        <begin position="30"/>
        <end position="376"/>
    </location>
</feature>
<feature type="compositionally biased region" description="Acidic residues" evidence="1">
    <location>
        <begin position="296"/>
        <end position="332"/>
    </location>
</feature>
<evidence type="ECO:0000313" key="4">
    <source>
        <dbReference type="Proteomes" id="UP000193570"/>
    </source>
</evidence>
<dbReference type="GO" id="GO:0005975">
    <property type="term" value="P:carbohydrate metabolic process"/>
    <property type="evidence" value="ECO:0007669"/>
    <property type="project" value="InterPro"/>
</dbReference>
<evidence type="ECO:0000256" key="2">
    <source>
        <dbReference type="SAM" id="SignalP"/>
    </source>
</evidence>
<dbReference type="Pfam" id="PF04748">
    <property type="entry name" value="Polysacc_deac_2"/>
    <property type="match status" value="1"/>
</dbReference>
<evidence type="ECO:0000313" key="3">
    <source>
        <dbReference type="EMBL" id="SLN27338.1"/>
    </source>
</evidence>
<proteinExistence type="predicted"/>
<feature type="compositionally biased region" description="Basic and acidic residues" evidence="1">
    <location>
        <begin position="157"/>
        <end position="168"/>
    </location>
</feature>